<dbReference type="Gene3D" id="1.10.150.320">
    <property type="entry name" value="Photosystem II 12 kDa extrinsic protein"/>
    <property type="match status" value="1"/>
</dbReference>
<organism evidence="4 5">
    <name type="scientific">Georgenia alba</name>
    <dbReference type="NCBI Taxonomy" id="2233858"/>
    <lineage>
        <taxon>Bacteria</taxon>
        <taxon>Bacillati</taxon>
        <taxon>Actinomycetota</taxon>
        <taxon>Actinomycetes</taxon>
        <taxon>Micrococcales</taxon>
        <taxon>Bogoriellaceae</taxon>
        <taxon>Georgenia</taxon>
    </lineage>
</organism>
<dbReference type="PANTHER" id="PTHR21180:SF32">
    <property type="entry name" value="ENDONUCLEASE_EXONUCLEASE_PHOSPHATASE FAMILY DOMAIN-CONTAINING PROTEIN 1"/>
    <property type="match status" value="1"/>
</dbReference>
<protein>
    <submittedName>
        <fullName evidence="4">Helix-hairpin-helix domain-containing protein</fullName>
    </submittedName>
</protein>
<evidence type="ECO:0000313" key="4">
    <source>
        <dbReference type="EMBL" id="MFC7405956.1"/>
    </source>
</evidence>
<evidence type="ECO:0000313" key="5">
    <source>
        <dbReference type="Proteomes" id="UP001596455"/>
    </source>
</evidence>
<dbReference type="SMART" id="SM00278">
    <property type="entry name" value="HhH1"/>
    <property type="match status" value="2"/>
</dbReference>
<evidence type="ECO:0000256" key="1">
    <source>
        <dbReference type="SAM" id="MobiDB-lite"/>
    </source>
</evidence>
<dbReference type="InterPro" id="IPR019554">
    <property type="entry name" value="Soluble_ligand-bd"/>
</dbReference>
<feature type="domain" description="Helix-hairpin-helix DNA-binding motif class 1" evidence="3">
    <location>
        <begin position="218"/>
        <end position="237"/>
    </location>
</feature>
<dbReference type="PANTHER" id="PTHR21180">
    <property type="entry name" value="ENDONUCLEASE/EXONUCLEASE/PHOSPHATASE FAMILY DOMAIN-CONTAINING PROTEIN 1"/>
    <property type="match status" value="1"/>
</dbReference>
<dbReference type="Gene3D" id="3.10.560.10">
    <property type="entry name" value="Outer membrane lipoprotein wza domain like"/>
    <property type="match status" value="1"/>
</dbReference>
<evidence type="ECO:0000256" key="2">
    <source>
        <dbReference type="SAM" id="Phobius"/>
    </source>
</evidence>
<dbReference type="SUPFAM" id="SSF47781">
    <property type="entry name" value="RuvA domain 2-like"/>
    <property type="match status" value="1"/>
</dbReference>
<reference evidence="5" key="1">
    <citation type="journal article" date="2019" name="Int. J. Syst. Evol. Microbiol.">
        <title>The Global Catalogue of Microorganisms (GCM) 10K type strain sequencing project: providing services to taxonomists for standard genome sequencing and annotation.</title>
        <authorList>
            <consortium name="The Broad Institute Genomics Platform"/>
            <consortium name="The Broad Institute Genome Sequencing Center for Infectious Disease"/>
            <person name="Wu L."/>
            <person name="Ma J."/>
        </authorList>
    </citation>
    <scope>NUCLEOTIDE SEQUENCE [LARGE SCALE GENOMIC DNA]</scope>
    <source>
        <strain evidence="5">JCM 1490</strain>
    </source>
</reference>
<accession>A0ABW2Q8X1</accession>
<dbReference type="InterPro" id="IPR010994">
    <property type="entry name" value="RuvA_2-like"/>
</dbReference>
<keyword evidence="2" id="KW-0472">Membrane</keyword>
<sequence length="270" mass="26498">MEARRYERGTRLRALASAAYTASAGHLEVTPEDDVIPARRRWVPTLRGAVVAGLGVLALGAVLAGLAWLGRPADPVPLPAGPSVGAGLPQSPGAAASPGPTSEITGPDAGVGASPADAATEAGSVVVHVAGEVREPGVVELPGGSRVADAVEAAGGARQEADLGAVNLARVLVDGEQVYVPLVGEAAPPADAGAAGLDPGGAAGAAGGLVNLNTATAAELEELPGIGPALAASILEWRDLNGAFATVEDLDLVSGIGPATMEELRPLVTV</sequence>
<dbReference type="Proteomes" id="UP001596455">
    <property type="component" value="Unassembled WGS sequence"/>
</dbReference>
<dbReference type="Pfam" id="PF12836">
    <property type="entry name" value="HHH_3"/>
    <property type="match status" value="1"/>
</dbReference>
<feature type="region of interest" description="Disordered" evidence="1">
    <location>
        <begin position="80"/>
        <end position="117"/>
    </location>
</feature>
<feature type="compositionally biased region" description="Low complexity" evidence="1">
    <location>
        <begin position="85"/>
        <end position="100"/>
    </location>
</feature>
<keyword evidence="2" id="KW-1133">Transmembrane helix</keyword>
<gene>
    <name evidence="4" type="ORF">ACFQQL_12600</name>
</gene>
<dbReference type="InterPro" id="IPR051675">
    <property type="entry name" value="Endo/Exo/Phosphatase_dom_1"/>
</dbReference>
<name>A0ABW2Q8X1_9MICO</name>
<dbReference type="RefSeq" id="WP_382394868.1">
    <property type="nucleotide sequence ID" value="NZ_JBHTCQ010000002.1"/>
</dbReference>
<dbReference type="EMBL" id="JBHTCQ010000002">
    <property type="protein sequence ID" value="MFC7405956.1"/>
    <property type="molecule type" value="Genomic_DNA"/>
</dbReference>
<dbReference type="InterPro" id="IPR003583">
    <property type="entry name" value="Hlx-hairpin-Hlx_DNA-bd_motif"/>
</dbReference>
<comment type="caution">
    <text evidence="4">The sequence shown here is derived from an EMBL/GenBank/DDBJ whole genome shotgun (WGS) entry which is preliminary data.</text>
</comment>
<dbReference type="InterPro" id="IPR004509">
    <property type="entry name" value="Competence_ComEA_HhH"/>
</dbReference>
<proteinExistence type="predicted"/>
<feature type="domain" description="Helix-hairpin-helix DNA-binding motif class 1" evidence="3">
    <location>
        <begin position="248"/>
        <end position="267"/>
    </location>
</feature>
<dbReference type="NCBIfam" id="TIGR00426">
    <property type="entry name" value="competence protein ComEA helix-hairpin-helix repeat region"/>
    <property type="match status" value="1"/>
</dbReference>
<evidence type="ECO:0000259" key="3">
    <source>
        <dbReference type="SMART" id="SM00278"/>
    </source>
</evidence>
<dbReference type="Pfam" id="PF10531">
    <property type="entry name" value="SLBB"/>
    <property type="match status" value="1"/>
</dbReference>
<feature type="transmembrane region" description="Helical" evidence="2">
    <location>
        <begin position="49"/>
        <end position="69"/>
    </location>
</feature>
<keyword evidence="5" id="KW-1185">Reference proteome</keyword>
<keyword evidence="2" id="KW-0812">Transmembrane</keyword>